<dbReference type="GO" id="GO:0015824">
    <property type="term" value="P:proline transport"/>
    <property type="evidence" value="ECO:0007669"/>
    <property type="project" value="UniProtKB-UniRule"/>
</dbReference>
<accession>A0AAP3V1U8</accession>
<dbReference type="Gene3D" id="1.20.1730.10">
    <property type="entry name" value="Sodium/glucose cotransporter"/>
    <property type="match status" value="1"/>
</dbReference>
<dbReference type="PROSITE" id="PS50283">
    <property type="entry name" value="NA_SOLUT_SYMP_3"/>
    <property type="match status" value="1"/>
</dbReference>
<dbReference type="AlphaFoldDB" id="A0AAP3V1U8"/>
<keyword evidence="16" id="KW-1185">Reference proteome</keyword>
<keyword evidence="5 14" id="KW-0812">Transmembrane</keyword>
<dbReference type="PROSITE" id="PS00457">
    <property type="entry name" value="NA_SOLUT_SYMP_2"/>
    <property type="match status" value="1"/>
</dbReference>
<evidence type="ECO:0000256" key="9">
    <source>
        <dbReference type="ARBA" id="ARBA00023065"/>
    </source>
</evidence>
<evidence type="ECO:0000256" key="4">
    <source>
        <dbReference type="ARBA" id="ARBA00022475"/>
    </source>
</evidence>
<evidence type="ECO:0000256" key="1">
    <source>
        <dbReference type="ARBA" id="ARBA00004651"/>
    </source>
</evidence>
<dbReference type="GO" id="GO:0015193">
    <property type="term" value="F:L-proline transmembrane transporter activity"/>
    <property type="evidence" value="ECO:0007669"/>
    <property type="project" value="TreeGrafter"/>
</dbReference>
<evidence type="ECO:0000256" key="2">
    <source>
        <dbReference type="ARBA" id="ARBA00006434"/>
    </source>
</evidence>
<evidence type="ECO:0000256" key="10">
    <source>
        <dbReference type="ARBA" id="ARBA00023136"/>
    </source>
</evidence>
<feature type="transmembrane region" description="Helical" evidence="14">
    <location>
        <begin position="272"/>
        <end position="298"/>
    </location>
</feature>
<evidence type="ECO:0000256" key="13">
    <source>
        <dbReference type="RuleBase" id="RU362091"/>
    </source>
</evidence>
<dbReference type="RefSeq" id="WP_327787656.1">
    <property type="nucleotide sequence ID" value="NZ_JARGEQ010000016.1"/>
</dbReference>
<dbReference type="EMBL" id="JARGEQ010000016">
    <property type="protein sequence ID" value="MDF1585242.1"/>
    <property type="molecule type" value="Genomic_DNA"/>
</dbReference>
<feature type="transmembrane region" description="Helical" evidence="14">
    <location>
        <begin position="6"/>
        <end position="24"/>
    </location>
</feature>
<feature type="transmembrane region" description="Helical" evidence="14">
    <location>
        <begin position="457"/>
        <end position="477"/>
    </location>
</feature>
<feature type="transmembrane region" description="Helical" evidence="14">
    <location>
        <begin position="425"/>
        <end position="445"/>
    </location>
</feature>
<evidence type="ECO:0000256" key="14">
    <source>
        <dbReference type="RuleBase" id="RU366012"/>
    </source>
</evidence>
<keyword evidence="8 14" id="KW-0915">Sodium</keyword>
<feature type="transmembrane region" description="Helical" evidence="14">
    <location>
        <begin position="75"/>
        <end position="93"/>
    </location>
</feature>
<dbReference type="PANTHER" id="PTHR48086:SF3">
    <property type="entry name" value="SODIUM_PROLINE SYMPORTER"/>
    <property type="match status" value="1"/>
</dbReference>
<sequence>MQTGVWISLIVYFAAMLGIGFYAWRKSTASNEEYMLGGRNLPPAVAALSAGASDMSGWLLLGLPGALYAAGLVEAWIGIGLFIGALVNWIVVAPRLREQTERYGNALTIPEFLANRFPSRATTLRMVSAVIIVVFFAVYTASGLVAGGKLFSSAFGGSYQAGIWLTLGIVLAYTVIGGFLAVCLTDFVQGLIMMLALIIMPAVVLYAGEGGGFSQAGQTLSGVEGFTLSWWTADMTLIGWLSLMAWGLGYFGQPHIIVRFMAVRTVREVPTARNIAMAWMAISLAGAIGVGMLGRAYVERSGITLEDPETIFILLAETLFPALITGFLFAALLAAIMSTVSSQLLVSSSSLAEDFYKLFVNRHASDTALVNVGRAAVVAVGAVAALIASDPESKVLGLVANAWAGFGAAFGPLMILSLTWQRMTGLGAVAGLVTGAVTVIVWIAFGWSDSFLGGPGVYEIIPGFLLSAAAIVAVSMATEARGEFRPLPAE</sequence>
<keyword evidence="14" id="KW-0997">Cell inner membrane</keyword>
<protein>
    <recommendedName>
        <fullName evidence="14">Sodium/proline symporter</fullName>
    </recommendedName>
    <alternativeName>
        <fullName evidence="14">Proline permease</fullName>
    </alternativeName>
</protein>
<evidence type="ECO:0000313" key="15">
    <source>
        <dbReference type="EMBL" id="MDF1585242.1"/>
    </source>
</evidence>
<keyword evidence="6 14" id="KW-0769">Symport</keyword>
<dbReference type="InterPro" id="IPR018212">
    <property type="entry name" value="Na/solute_symporter_CS"/>
</dbReference>
<evidence type="ECO:0000256" key="8">
    <source>
        <dbReference type="ARBA" id="ARBA00023053"/>
    </source>
</evidence>
<keyword evidence="10 14" id="KW-0472">Membrane</keyword>
<dbReference type="PROSITE" id="PS00456">
    <property type="entry name" value="NA_SOLUT_SYMP_1"/>
    <property type="match status" value="1"/>
</dbReference>
<evidence type="ECO:0000256" key="11">
    <source>
        <dbReference type="ARBA" id="ARBA00023201"/>
    </source>
</evidence>
<keyword evidence="11 14" id="KW-0739">Sodium transport</keyword>
<evidence type="ECO:0000256" key="6">
    <source>
        <dbReference type="ARBA" id="ARBA00022847"/>
    </source>
</evidence>
<reference evidence="15 16" key="1">
    <citation type="submission" date="2023-03" db="EMBL/GenBank/DDBJ databases">
        <title>YIM 152171 draft genome.</title>
        <authorList>
            <person name="Yang Z."/>
        </authorList>
    </citation>
    <scope>NUCLEOTIDE SEQUENCE [LARGE SCALE GENOMIC DNA]</scope>
    <source>
        <strain evidence="15 16">YIM 152171</strain>
    </source>
</reference>
<feature type="transmembrane region" description="Helical" evidence="14">
    <location>
        <begin position="367"/>
        <end position="389"/>
    </location>
</feature>
<comment type="function">
    <text evidence="14">Catalyzes the sodium-dependent uptake of extracellular L-proline.</text>
</comment>
<proteinExistence type="inferred from homology"/>
<feature type="transmembrane region" description="Helical" evidence="14">
    <location>
        <begin position="191"/>
        <end position="208"/>
    </location>
</feature>
<dbReference type="GO" id="GO:0005886">
    <property type="term" value="C:plasma membrane"/>
    <property type="evidence" value="ECO:0007669"/>
    <property type="project" value="UniProtKB-SubCell"/>
</dbReference>
<gene>
    <name evidence="15" type="primary">putP</name>
    <name evidence="15" type="ORF">PZ740_02455</name>
</gene>
<evidence type="ECO:0000256" key="3">
    <source>
        <dbReference type="ARBA" id="ARBA00022448"/>
    </source>
</evidence>
<comment type="similarity">
    <text evidence="2 13">Belongs to the sodium:solute symporter (SSF) (TC 2.A.21) family.</text>
</comment>
<dbReference type="GO" id="GO:0005298">
    <property type="term" value="F:proline:sodium symporter activity"/>
    <property type="evidence" value="ECO:0007669"/>
    <property type="project" value="UniProtKB-UniRule"/>
</dbReference>
<name>A0AAP3V1U8_9PROT</name>
<dbReference type="InterPro" id="IPR001734">
    <property type="entry name" value="Na/solute_symporter"/>
</dbReference>
<comment type="catalytic activity">
    <reaction evidence="12">
        <text>L-proline(in) + Na(+)(in) = L-proline(out) + Na(+)(out)</text>
        <dbReference type="Rhea" id="RHEA:28967"/>
        <dbReference type="ChEBI" id="CHEBI:29101"/>
        <dbReference type="ChEBI" id="CHEBI:60039"/>
    </reaction>
</comment>
<evidence type="ECO:0000256" key="7">
    <source>
        <dbReference type="ARBA" id="ARBA00022989"/>
    </source>
</evidence>
<feature type="transmembrane region" description="Helical" evidence="14">
    <location>
        <begin position="163"/>
        <end position="184"/>
    </location>
</feature>
<keyword evidence="7 14" id="KW-1133">Transmembrane helix</keyword>
<dbReference type="InterPro" id="IPR011851">
    <property type="entry name" value="Na/Pro_symporter"/>
</dbReference>
<feature type="transmembrane region" description="Helical" evidence="14">
    <location>
        <begin position="318"/>
        <end position="346"/>
    </location>
</feature>
<feature type="transmembrane region" description="Helical" evidence="14">
    <location>
        <begin position="228"/>
        <end position="251"/>
    </location>
</feature>
<feature type="transmembrane region" description="Helical" evidence="14">
    <location>
        <begin position="126"/>
        <end position="151"/>
    </location>
</feature>
<dbReference type="PANTHER" id="PTHR48086">
    <property type="entry name" value="SODIUM/PROLINE SYMPORTER-RELATED"/>
    <property type="match status" value="1"/>
</dbReference>
<dbReference type="Proteomes" id="UP001301140">
    <property type="component" value="Unassembled WGS sequence"/>
</dbReference>
<dbReference type="Pfam" id="PF00474">
    <property type="entry name" value="SSF"/>
    <property type="match status" value="1"/>
</dbReference>
<keyword evidence="4" id="KW-1003">Cell membrane</keyword>
<dbReference type="NCBIfam" id="TIGR02121">
    <property type="entry name" value="Na_Pro_sym"/>
    <property type="match status" value="1"/>
</dbReference>
<dbReference type="InterPro" id="IPR038377">
    <property type="entry name" value="Na/Glc_symporter_sf"/>
</dbReference>
<organism evidence="15 16">
    <name type="scientific">Marinimicrococcus flavescens</name>
    <dbReference type="NCBI Taxonomy" id="3031815"/>
    <lineage>
        <taxon>Bacteria</taxon>
        <taxon>Pseudomonadati</taxon>
        <taxon>Pseudomonadota</taxon>
        <taxon>Alphaproteobacteria</taxon>
        <taxon>Geminicoccales</taxon>
        <taxon>Geminicoccaceae</taxon>
        <taxon>Marinimicrococcus</taxon>
    </lineage>
</organism>
<dbReference type="NCBIfam" id="TIGR00813">
    <property type="entry name" value="sss"/>
    <property type="match status" value="1"/>
</dbReference>
<keyword evidence="14" id="KW-0029">Amino-acid transport</keyword>
<keyword evidence="3 14" id="KW-0813">Transport</keyword>
<dbReference type="GO" id="GO:0031402">
    <property type="term" value="F:sodium ion binding"/>
    <property type="evidence" value="ECO:0007669"/>
    <property type="project" value="UniProtKB-UniRule"/>
</dbReference>
<keyword evidence="9 14" id="KW-0406">Ion transport</keyword>
<evidence type="ECO:0000313" key="16">
    <source>
        <dbReference type="Proteomes" id="UP001301140"/>
    </source>
</evidence>
<comment type="subcellular location">
    <subcellularLocation>
        <location evidence="14">Cell inner membrane</location>
        <topology evidence="14">Multi-pass membrane protein</topology>
    </subcellularLocation>
    <subcellularLocation>
        <location evidence="1">Cell membrane</location>
        <topology evidence="1">Multi-pass membrane protein</topology>
    </subcellularLocation>
</comment>
<evidence type="ECO:0000256" key="12">
    <source>
        <dbReference type="ARBA" id="ARBA00033708"/>
    </source>
</evidence>
<feature type="transmembrane region" description="Helical" evidence="14">
    <location>
        <begin position="395"/>
        <end position="418"/>
    </location>
</feature>
<dbReference type="CDD" id="cd11475">
    <property type="entry name" value="SLC5sbd_PutP"/>
    <property type="match status" value="1"/>
</dbReference>
<comment type="caution">
    <text evidence="15">The sequence shown here is derived from an EMBL/GenBank/DDBJ whole genome shotgun (WGS) entry which is preliminary data.</text>
</comment>
<evidence type="ECO:0000256" key="5">
    <source>
        <dbReference type="ARBA" id="ARBA00022692"/>
    </source>
</evidence>
<dbReference type="InterPro" id="IPR050277">
    <property type="entry name" value="Sodium:Solute_Symporter"/>
</dbReference>